<dbReference type="Gene3D" id="3.30.420.10">
    <property type="entry name" value="Ribonuclease H-like superfamily/Ribonuclease H"/>
    <property type="match status" value="1"/>
</dbReference>
<keyword evidence="3" id="KW-1185">Reference proteome</keyword>
<dbReference type="PROSITE" id="PS50994">
    <property type="entry name" value="INTEGRASE"/>
    <property type="match status" value="1"/>
</dbReference>
<proteinExistence type="predicted"/>
<evidence type="ECO:0000259" key="1">
    <source>
        <dbReference type="PROSITE" id="PS50994"/>
    </source>
</evidence>
<organism evidence="2 3">
    <name type="scientific">Pycnococcus provasolii</name>
    <dbReference type="NCBI Taxonomy" id="41880"/>
    <lineage>
        <taxon>Eukaryota</taxon>
        <taxon>Viridiplantae</taxon>
        <taxon>Chlorophyta</taxon>
        <taxon>Pseudoscourfieldiophyceae</taxon>
        <taxon>Pseudoscourfieldiales</taxon>
        <taxon>Pycnococcaceae</taxon>
        <taxon>Pycnococcus</taxon>
    </lineage>
</organism>
<dbReference type="EMBL" id="BNJQ01000042">
    <property type="protein sequence ID" value="GHP12432.1"/>
    <property type="molecule type" value="Genomic_DNA"/>
</dbReference>
<dbReference type="GO" id="GO:0015074">
    <property type="term" value="P:DNA integration"/>
    <property type="evidence" value="ECO:0007669"/>
    <property type="project" value="InterPro"/>
</dbReference>
<dbReference type="SUPFAM" id="SSF53098">
    <property type="entry name" value="Ribonuclease H-like"/>
    <property type="match status" value="1"/>
</dbReference>
<feature type="domain" description="Integrase catalytic" evidence="1">
    <location>
        <begin position="184"/>
        <end position="301"/>
    </location>
</feature>
<dbReference type="Proteomes" id="UP000660262">
    <property type="component" value="Unassembled WGS sequence"/>
</dbReference>
<dbReference type="InterPro" id="IPR012337">
    <property type="entry name" value="RNaseH-like_sf"/>
</dbReference>
<dbReference type="AlphaFoldDB" id="A0A830HYV9"/>
<comment type="caution">
    <text evidence="2">The sequence shown here is derived from an EMBL/GenBank/DDBJ whole genome shotgun (WGS) entry which is preliminary data.</text>
</comment>
<name>A0A830HYV9_9CHLO</name>
<evidence type="ECO:0000313" key="3">
    <source>
        <dbReference type="Proteomes" id="UP000660262"/>
    </source>
</evidence>
<dbReference type="GO" id="GO:0003676">
    <property type="term" value="F:nucleic acid binding"/>
    <property type="evidence" value="ECO:0007669"/>
    <property type="project" value="InterPro"/>
</dbReference>
<protein>
    <recommendedName>
        <fullName evidence="1">Integrase catalytic domain-containing protein</fullName>
    </recommendedName>
</protein>
<evidence type="ECO:0000313" key="2">
    <source>
        <dbReference type="EMBL" id="GHP12432.1"/>
    </source>
</evidence>
<sequence>MPVVCFCDEDKIGWVADGSALDARGKRGLVITPGAKQERDMTRAKGSMHVILKFLAAHVDDGVVATGRRTTPTIPNVVTSSTKDVARRDFRSETHAKEMRGIVTENGLVDLLSGKRRFQFKSAHVPAQASQSGVGGPAVLEEMLRQGLISKKDYYPNAAIPFCAACATGGMRKRDDRIRHHEHVSPLPSPGEVLVVDHIPLSTPGIDGITGLLITVDKCTRYIIARLLKTPDDVETAFQESVAFWNARHRAVRVVKSDRGSNLISAKLKTWFGVNKIDTQPTAADDHHQVGTAEKAVDLIKTLASVWMQQHQLDANLGTNAGHDERGKKVPRQAVLAGF</sequence>
<accession>A0A830HYV9</accession>
<gene>
    <name evidence="2" type="ORF">PPROV_001116000</name>
</gene>
<reference evidence="2" key="1">
    <citation type="submission" date="2020-10" db="EMBL/GenBank/DDBJ databases">
        <title>Unveiling of a novel bifunctional photoreceptor, Dualchrome1, isolated from a cosmopolitan green alga.</title>
        <authorList>
            <person name="Suzuki S."/>
            <person name="Kawachi M."/>
        </authorList>
    </citation>
    <scope>NUCLEOTIDE SEQUENCE</scope>
    <source>
        <strain evidence="2">NIES 2893</strain>
    </source>
</reference>
<dbReference type="InterPro" id="IPR036397">
    <property type="entry name" value="RNaseH_sf"/>
</dbReference>
<dbReference type="InterPro" id="IPR001584">
    <property type="entry name" value="Integrase_cat-core"/>
</dbReference>